<dbReference type="RefSeq" id="WP_163795349.1">
    <property type="nucleotide sequence ID" value="NZ_AP022588.1"/>
</dbReference>
<name>A0A7I7QJ14_9MYCO</name>
<evidence type="ECO:0000313" key="5">
    <source>
        <dbReference type="Proteomes" id="UP000467193"/>
    </source>
</evidence>
<dbReference type="Pfam" id="PF18007">
    <property type="entry name" value="Rv3651-like_N"/>
    <property type="match status" value="1"/>
</dbReference>
<dbReference type="InterPro" id="IPR041439">
    <property type="entry name" value="Rv3651-like_middle"/>
</dbReference>
<dbReference type="InterPro" id="IPR041458">
    <property type="entry name" value="Rv3651-like_N"/>
</dbReference>
<evidence type="ECO:0000259" key="1">
    <source>
        <dbReference type="Pfam" id="PF18007"/>
    </source>
</evidence>
<reference evidence="4 5" key="1">
    <citation type="journal article" date="2019" name="Emerg. Microbes Infect.">
        <title>Comprehensive subspecies identification of 175 nontuberculous mycobacteria species based on 7547 genomic profiles.</title>
        <authorList>
            <person name="Matsumoto Y."/>
            <person name="Kinjo T."/>
            <person name="Motooka D."/>
            <person name="Nabeya D."/>
            <person name="Jung N."/>
            <person name="Uechi K."/>
            <person name="Horii T."/>
            <person name="Iida T."/>
            <person name="Fujita J."/>
            <person name="Nakamura S."/>
        </authorList>
    </citation>
    <scope>NUCLEOTIDE SEQUENCE [LARGE SCALE GENOMIC DNA]</scope>
    <source>
        <strain evidence="4 5">JCM 17899</strain>
    </source>
</reference>
<feature type="domain" description="Rv3651-like C-terminal" evidence="3">
    <location>
        <begin position="217"/>
        <end position="337"/>
    </location>
</feature>
<sequence>MAHDWLLVETLGSEPVVVAEGDRTMNLIPISVHLRRNPNAMTIQTAIAETIRAGQALSSITPKNDRVIRTEMVQMIDGTIHGVHVWDGPPDVEPPVRPTPGPLVWDLTDGVATDTTESLANSGRDPSVETTHGRVFAEDLPTRDLNEREAHVLSAAIEPQPGKVYCSSWDLTDHLGNPIVVGFVARILAESNGGPDRLICRAMNWRTVRDDSTMSPDDVGRSVLDDPPTPGVHRALVDLKSWTLLKWLDEPCPYYAWRHRDDDEPMVHPDDADEVAAMTADFGSRDFGSQSASRVLRLHAVGGGWTPIHVTVNRVQLGDGVYAGMLSLREPTDSERKEFEGRPPSRLRLLRNKIGRT</sequence>
<dbReference type="KEGG" id="msei:MSEDJ_03510"/>
<evidence type="ECO:0000259" key="2">
    <source>
        <dbReference type="Pfam" id="PF18621"/>
    </source>
</evidence>
<evidence type="ECO:0000313" key="4">
    <source>
        <dbReference type="EMBL" id="BBY26255.1"/>
    </source>
</evidence>
<organism evidence="4 5">
    <name type="scientific">Mycolicibacterium sediminis</name>
    <dbReference type="NCBI Taxonomy" id="1286180"/>
    <lineage>
        <taxon>Bacteria</taxon>
        <taxon>Bacillati</taxon>
        <taxon>Actinomycetota</taxon>
        <taxon>Actinomycetes</taxon>
        <taxon>Mycobacteriales</taxon>
        <taxon>Mycobacteriaceae</taxon>
        <taxon>Mycolicibacterium</taxon>
    </lineage>
</organism>
<gene>
    <name evidence="4" type="ORF">MSEDJ_03510</name>
</gene>
<protein>
    <recommendedName>
        <fullName evidence="6">Rv3651-like N-terminal domain-containing protein</fullName>
    </recommendedName>
</protein>
<keyword evidence="5" id="KW-1185">Reference proteome</keyword>
<dbReference type="InterPro" id="IPR048578">
    <property type="entry name" value="Rv3651-like_C"/>
</dbReference>
<dbReference type="EMBL" id="AP022588">
    <property type="protein sequence ID" value="BBY26255.1"/>
    <property type="molecule type" value="Genomic_DNA"/>
</dbReference>
<dbReference type="AlphaFoldDB" id="A0A7I7QJ14"/>
<feature type="domain" description="Rv3651-like middle" evidence="2">
    <location>
        <begin position="100"/>
        <end position="207"/>
    </location>
</feature>
<dbReference type="Pfam" id="PF18621">
    <property type="entry name" value="Rv3651-like_middle"/>
    <property type="match status" value="1"/>
</dbReference>
<proteinExistence type="predicted"/>
<evidence type="ECO:0000259" key="3">
    <source>
        <dbReference type="Pfam" id="PF21043"/>
    </source>
</evidence>
<accession>A0A7I7QJ14</accession>
<feature type="domain" description="Rv3651-like N-terminal" evidence="1">
    <location>
        <begin position="4"/>
        <end position="95"/>
    </location>
</feature>
<dbReference type="Pfam" id="PF21043">
    <property type="entry name" value="Rv3651-like_C"/>
    <property type="match status" value="1"/>
</dbReference>
<evidence type="ECO:0008006" key="6">
    <source>
        <dbReference type="Google" id="ProtNLM"/>
    </source>
</evidence>
<dbReference type="Proteomes" id="UP000467193">
    <property type="component" value="Chromosome"/>
</dbReference>